<accession>A0AAV5F2R4</accession>
<keyword evidence="2" id="KW-1133">Transmembrane helix</keyword>
<keyword evidence="2" id="KW-0472">Membrane</keyword>
<evidence type="ECO:0000313" key="4">
    <source>
        <dbReference type="Proteomes" id="UP001054889"/>
    </source>
</evidence>
<name>A0AAV5F2R4_ELECO</name>
<keyword evidence="2" id="KW-0812">Transmembrane</keyword>
<reference evidence="3" key="1">
    <citation type="journal article" date="2018" name="DNA Res.">
        <title>Multiple hybrid de novo genome assembly of finger millet, an orphan allotetraploid crop.</title>
        <authorList>
            <person name="Hatakeyama M."/>
            <person name="Aluri S."/>
            <person name="Balachadran M.T."/>
            <person name="Sivarajan S.R."/>
            <person name="Patrignani A."/>
            <person name="Gruter S."/>
            <person name="Poveda L."/>
            <person name="Shimizu-Inatsugi R."/>
            <person name="Baeten J."/>
            <person name="Francoijs K.J."/>
            <person name="Nataraja K.N."/>
            <person name="Reddy Y.A.N."/>
            <person name="Phadnis S."/>
            <person name="Ravikumar R.L."/>
            <person name="Schlapbach R."/>
            <person name="Sreeman S.M."/>
            <person name="Shimizu K.K."/>
        </authorList>
    </citation>
    <scope>NUCLEOTIDE SEQUENCE</scope>
</reference>
<gene>
    <name evidence="3" type="primary">gb16685</name>
    <name evidence="3" type="ORF">PR202_gb16685</name>
</gene>
<proteinExistence type="predicted"/>
<dbReference type="Proteomes" id="UP001054889">
    <property type="component" value="Unassembled WGS sequence"/>
</dbReference>
<comment type="caution">
    <text evidence="3">The sequence shown here is derived from an EMBL/GenBank/DDBJ whole genome shotgun (WGS) entry which is preliminary data.</text>
</comment>
<evidence type="ECO:0000256" key="1">
    <source>
        <dbReference type="SAM" id="MobiDB-lite"/>
    </source>
</evidence>
<feature type="region of interest" description="Disordered" evidence="1">
    <location>
        <begin position="68"/>
        <end position="89"/>
    </location>
</feature>
<reference evidence="3" key="2">
    <citation type="submission" date="2021-12" db="EMBL/GenBank/DDBJ databases">
        <title>Resequencing data analysis of finger millet.</title>
        <authorList>
            <person name="Hatakeyama M."/>
            <person name="Aluri S."/>
            <person name="Balachadran M.T."/>
            <person name="Sivarajan S.R."/>
            <person name="Poveda L."/>
            <person name="Shimizu-Inatsugi R."/>
            <person name="Schlapbach R."/>
            <person name="Sreeman S.M."/>
            <person name="Shimizu K.K."/>
        </authorList>
    </citation>
    <scope>NUCLEOTIDE SEQUENCE</scope>
</reference>
<keyword evidence="4" id="KW-1185">Reference proteome</keyword>
<dbReference type="AlphaFoldDB" id="A0AAV5F2R4"/>
<dbReference type="EMBL" id="BQKI01000080">
    <property type="protein sequence ID" value="GJN28546.1"/>
    <property type="molecule type" value="Genomic_DNA"/>
</dbReference>
<sequence length="216" mass="22812">MMEEGRHQICHGGGAALDLTRKGGEGEDTIQRGGARYGGPIVASARGPSTRALLQICRCAARCPDLPGVPEEEAGHRRPARRRRAGRRRPTCRIKVVASDLASGGQHHPQFDVFDNDIGLGRPVAVGSGAKNKVDRRALVYESHEGGIGLTLIIVVLALYGMTVDYSLAKLSLADVAAATGGFSPYNIIDDGCFVFVYYAVLSPTVPLATASSTPS</sequence>
<organism evidence="3 4">
    <name type="scientific">Eleusine coracana subsp. coracana</name>
    <dbReference type="NCBI Taxonomy" id="191504"/>
    <lineage>
        <taxon>Eukaryota</taxon>
        <taxon>Viridiplantae</taxon>
        <taxon>Streptophyta</taxon>
        <taxon>Embryophyta</taxon>
        <taxon>Tracheophyta</taxon>
        <taxon>Spermatophyta</taxon>
        <taxon>Magnoliopsida</taxon>
        <taxon>Liliopsida</taxon>
        <taxon>Poales</taxon>
        <taxon>Poaceae</taxon>
        <taxon>PACMAD clade</taxon>
        <taxon>Chloridoideae</taxon>
        <taxon>Cynodonteae</taxon>
        <taxon>Eleusininae</taxon>
        <taxon>Eleusine</taxon>
    </lineage>
</organism>
<protein>
    <submittedName>
        <fullName evidence="3">Uncharacterized protein</fullName>
    </submittedName>
</protein>
<evidence type="ECO:0000313" key="3">
    <source>
        <dbReference type="EMBL" id="GJN28546.1"/>
    </source>
</evidence>
<feature type="compositionally biased region" description="Basic residues" evidence="1">
    <location>
        <begin position="77"/>
        <end position="89"/>
    </location>
</feature>
<feature type="transmembrane region" description="Helical" evidence="2">
    <location>
        <begin position="146"/>
        <end position="163"/>
    </location>
</feature>
<evidence type="ECO:0000256" key="2">
    <source>
        <dbReference type="SAM" id="Phobius"/>
    </source>
</evidence>